<sequence>MCPERWCIERCGALEMSVAAFPMRCRRCGAFRAYRAVGPILLLAWYGDTSISGHGAYTRWAVPCRASITLPSPILVLQR</sequence>
<proteinExistence type="predicted"/>
<reference evidence="1" key="1">
    <citation type="journal article" date="2020" name="Stud. Mycol.">
        <title>101 Dothideomycetes genomes: a test case for predicting lifestyles and emergence of pathogens.</title>
        <authorList>
            <person name="Haridas S."/>
            <person name="Albert R."/>
            <person name="Binder M."/>
            <person name="Bloem J."/>
            <person name="Labutti K."/>
            <person name="Salamov A."/>
            <person name="Andreopoulos B."/>
            <person name="Baker S."/>
            <person name="Barry K."/>
            <person name="Bills G."/>
            <person name="Bluhm B."/>
            <person name="Cannon C."/>
            <person name="Castanera R."/>
            <person name="Culley D."/>
            <person name="Daum C."/>
            <person name="Ezra D."/>
            <person name="Gonzalez J."/>
            <person name="Henrissat B."/>
            <person name="Kuo A."/>
            <person name="Liang C."/>
            <person name="Lipzen A."/>
            <person name="Lutzoni F."/>
            <person name="Magnuson J."/>
            <person name="Mondo S."/>
            <person name="Nolan M."/>
            <person name="Ohm R."/>
            <person name="Pangilinan J."/>
            <person name="Park H.-J."/>
            <person name="Ramirez L."/>
            <person name="Alfaro M."/>
            <person name="Sun H."/>
            <person name="Tritt A."/>
            <person name="Yoshinaga Y."/>
            <person name="Zwiers L.-H."/>
            <person name="Turgeon B."/>
            <person name="Goodwin S."/>
            <person name="Spatafora J."/>
            <person name="Crous P."/>
            <person name="Grigoriev I."/>
        </authorList>
    </citation>
    <scope>NUCLEOTIDE SEQUENCE</scope>
    <source>
        <strain evidence="1">CBS 116435</strain>
    </source>
</reference>
<protein>
    <submittedName>
        <fullName evidence="1">Uncharacterized protein</fullName>
    </submittedName>
</protein>
<dbReference type="EMBL" id="MU003786">
    <property type="protein sequence ID" value="KAF2721966.1"/>
    <property type="molecule type" value="Genomic_DNA"/>
</dbReference>
<accession>A0A9P4UQX1</accession>
<evidence type="ECO:0000313" key="1">
    <source>
        <dbReference type="EMBL" id="KAF2721966.1"/>
    </source>
</evidence>
<comment type="caution">
    <text evidence="1">The sequence shown here is derived from an EMBL/GenBank/DDBJ whole genome shotgun (WGS) entry which is preliminary data.</text>
</comment>
<dbReference type="Proteomes" id="UP000799441">
    <property type="component" value="Unassembled WGS sequence"/>
</dbReference>
<dbReference type="AlphaFoldDB" id="A0A9P4UQX1"/>
<evidence type="ECO:0000313" key="2">
    <source>
        <dbReference type="Proteomes" id="UP000799441"/>
    </source>
</evidence>
<keyword evidence="2" id="KW-1185">Reference proteome</keyword>
<gene>
    <name evidence="1" type="ORF">K431DRAFT_62691</name>
</gene>
<organism evidence="1 2">
    <name type="scientific">Polychaeton citri CBS 116435</name>
    <dbReference type="NCBI Taxonomy" id="1314669"/>
    <lineage>
        <taxon>Eukaryota</taxon>
        <taxon>Fungi</taxon>
        <taxon>Dikarya</taxon>
        <taxon>Ascomycota</taxon>
        <taxon>Pezizomycotina</taxon>
        <taxon>Dothideomycetes</taxon>
        <taxon>Dothideomycetidae</taxon>
        <taxon>Capnodiales</taxon>
        <taxon>Capnodiaceae</taxon>
        <taxon>Polychaeton</taxon>
    </lineage>
</organism>
<name>A0A9P4UQX1_9PEZI</name>